<dbReference type="InterPro" id="IPR036291">
    <property type="entry name" value="NAD(P)-bd_dom_sf"/>
</dbReference>
<dbReference type="FunFam" id="3.40.50.720:FF:000084">
    <property type="entry name" value="Short-chain dehydrogenase reductase"/>
    <property type="match status" value="1"/>
</dbReference>
<dbReference type="PROSITE" id="PS00061">
    <property type="entry name" value="ADH_SHORT"/>
    <property type="match status" value="1"/>
</dbReference>
<evidence type="ECO:0000313" key="3">
    <source>
        <dbReference type="EMBL" id="TWF44414.1"/>
    </source>
</evidence>
<evidence type="ECO:0000313" key="4">
    <source>
        <dbReference type="Proteomes" id="UP000320811"/>
    </source>
</evidence>
<dbReference type="PANTHER" id="PTHR24321:SF8">
    <property type="entry name" value="ESTRADIOL 17-BETA-DEHYDROGENASE 8-RELATED"/>
    <property type="match status" value="1"/>
</dbReference>
<dbReference type="OrthoDB" id="597477at2"/>
<dbReference type="PANTHER" id="PTHR24321">
    <property type="entry name" value="DEHYDROGENASES, SHORT CHAIN"/>
    <property type="match status" value="1"/>
</dbReference>
<dbReference type="Gene3D" id="3.40.50.720">
    <property type="entry name" value="NAD(P)-binding Rossmann-like Domain"/>
    <property type="match status" value="1"/>
</dbReference>
<dbReference type="NCBIfam" id="NF009466">
    <property type="entry name" value="PRK12826.1-2"/>
    <property type="match status" value="1"/>
</dbReference>
<dbReference type="SUPFAM" id="SSF51735">
    <property type="entry name" value="NAD(P)-binding Rossmann-fold domains"/>
    <property type="match status" value="1"/>
</dbReference>
<dbReference type="NCBIfam" id="NF005559">
    <property type="entry name" value="PRK07231.1"/>
    <property type="match status" value="1"/>
</dbReference>
<dbReference type="Proteomes" id="UP000320811">
    <property type="component" value="Unassembled WGS sequence"/>
</dbReference>
<gene>
    <name evidence="3" type="ORF">FHW36_101334</name>
</gene>
<dbReference type="EMBL" id="VIWO01000001">
    <property type="protein sequence ID" value="TWF44414.1"/>
    <property type="molecule type" value="Genomic_DNA"/>
</dbReference>
<evidence type="ECO:0000256" key="1">
    <source>
        <dbReference type="ARBA" id="ARBA00006484"/>
    </source>
</evidence>
<proteinExistence type="inferred from homology"/>
<reference evidence="3 4" key="1">
    <citation type="submission" date="2019-06" db="EMBL/GenBank/DDBJ databases">
        <title>Sorghum-associated microbial communities from plants grown in Nebraska, USA.</title>
        <authorList>
            <person name="Schachtman D."/>
        </authorList>
    </citation>
    <scope>NUCLEOTIDE SEQUENCE [LARGE SCALE GENOMIC DNA]</scope>
    <source>
        <strain evidence="3 4">1209</strain>
    </source>
</reference>
<evidence type="ECO:0000256" key="2">
    <source>
        <dbReference type="ARBA" id="ARBA00023002"/>
    </source>
</evidence>
<comment type="similarity">
    <text evidence="1">Belongs to the short-chain dehydrogenases/reductases (SDR) family.</text>
</comment>
<sequence length="250" mass="25917">MEVLKNKVALVTGAGSGIGKCVAELYARNGASVVISDIDEKGGEAVAKAIQQAGGKAIFVKSDSSNPGDCEQLVAQTLSEFKQLDIACNNAGIGGAAAPTGEYPLEEWQKVININLNGVFYGMRYQLPAMEKAGGGVIVNMASILGAVGFAGSCAYVAAKHGVVGLTQAAAVEYSAKGIRVNAVGPGFIETPLLTKHLSQEQMQALVGLHPIGRLGQPEEVAEMVLWLSSPQSSFVTGGYYPIDGAYLAR</sequence>
<organism evidence="3 4">
    <name type="scientific">Chitinophaga polysaccharea</name>
    <dbReference type="NCBI Taxonomy" id="1293035"/>
    <lineage>
        <taxon>Bacteria</taxon>
        <taxon>Pseudomonadati</taxon>
        <taxon>Bacteroidota</taxon>
        <taxon>Chitinophagia</taxon>
        <taxon>Chitinophagales</taxon>
        <taxon>Chitinophagaceae</taxon>
        <taxon>Chitinophaga</taxon>
    </lineage>
</organism>
<name>A0A561Q249_9BACT</name>
<dbReference type="AlphaFoldDB" id="A0A561Q249"/>
<protein>
    <submittedName>
        <fullName evidence="3">NAD(P)-dependent dehydrogenase (Short-subunit alcohol dehydrogenase family)</fullName>
    </submittedName>
</protein>
<dbReference type="CDD" id="cd05233">
    <property type="entry name" value="SDR_c"/>
    <property type="match status" value="1"/>
</dbReference>
<keyword evidence="2" id="KW-0560">Oxidoreductase</keyword>
<dbReference type="Pfam" id="PF13561">
    <property type="entry name" value="adh_short_C2"/>
    <property type="match status" value="1"/>
</dbReference>
<dbReference type="PRINTS" id="PR00080">
    <property type="entry name" value="SDRFAMILY"/>
</dbReference>
<dbReference type="InterPro" id="IPR002347">
    <property type="entry name" value="SDR_fam"/>
</dbReference>
<dbReference type="GO" id="GO:0016491">
    <property type="term" value="F:oxidoreductase activity"/>
    <property type="evidence" value="ECO:0007669"/>
    <property type="project" value="UniProtKB-KW"/>
</dbReference>
<comment type="caution">
    <text evidence="3">The sequence shown here is derived from an EMBL/GenBank/DDBJ whole genome shotgun (WGS) entry which is preliminary data.</text>
</comment>
<dbReference type="RefSeq" id="WP_145661252.1">
    <property type="nucleotide sequence ID" value="NZ_VIWO01000001.1"/>
</dbReference>
<dbReference type="PRINTS" id="PR00081">
    <property type="entry name" value="GDHRDH"/>
</dbReference>
<keyword evidence="4" id="KW-1185">Reference proteome</keyword>
<dbReference type="InterPro" id="IPR020904">
    <property type="entry name" value="Sc_DH/Rdtase_CS"/>
</dbReference>
<accession>A0A561Q249</accession>